<proteinExistence type="inferred from homology"/>
<dbReference type="NCBIfam" id="TIGR02168">
    <property type="entry name" value="SMC_prok_B"/>
    <property type="match status" value="1"/>
</dbReference>
<keyword evidence="2 6" id="KW-0547">Nucleotide-binding</keyword>
<dbReference type="EMBL" id="CP044455">
    <property type="protein sequence ID" value="QIC70967.1"/>
    <property type="molecule type" value="Genomic_DNA"/>
</dbReference>
<comment type="function">
    <text evidence="6">Required for chromosome condensation and partitioning.</text>
</comment>
<dbReference type="PIRSF" id="PIRSF005719">
    <property type="entry name" value="SMC"/>
    <property type="match status" value="1"/>
</dbReference>
<evidence type="ECO:0000256" key="3">
    <source>
        <dbReference type="ARBA" id="ARBA00022840"/>
    </source>
</evidence>
<sequence>MRLSSLKLSGFKSFADSTTLHFKANRTAVVGPNGCGKSNVIDAIRWVMGESSARQLRGGSMQDVIFTGTAKRKPVGMASVELRFDNTYGKLGGAYNAYTELAVRRQVNRDGKSEYFLNGTKCRRRDITDIFLGTGLGPRSYAIIEQGMINRLVDAKPEEMRVFIEEAAGVSRYQARRRETMLHLDHTSQNLSRLEDIASELKGQLKTLKRQSETALQYKTLESQIRSIKIEILSFQCEQSSRLQQEYTVQMTELGEQFKLTRSELSTLEHDLGNTSELFQRLIQQSTPLQNEWQQAEKKLAELKMTLEQKQSLVQQNSSTLAQLQEQKAQTKERLQLIDLQLETVLSQQEQYTEQLQQAEQSTQEQAQAVQQLKAQQQQVQQQFEQIKAQVEKQQQQKLQMLAQSEQLLKNISRIEQQKDTLQQQSSSLQSQAQQDEIEQLNQDKAQLSQQLAELEQQIQAQQQQLQQAHSLLNQHKNSSTELKSEIQVLQAEQKNLNQLLIKNSPKQQLQHTALMQVLTLNDAAKPHAALIEKFLAKWLNAQMLDADDNFQDSLARQLKPAAQHAPIQLANLSCLADWIESPSSSLWQQVALADDLAQALQLQPKLQAGQSILTLDGYQVGPDWVIGLLFDEASLSAQGALSHRIRLEEIDGLLSQKQAELQQAEQDFNISQQQCQQLQQQLTEQHTQLKQQQQALQALDLQIAKIQSAAQAFAVQKQQLQHQLQQLEEQLEEDAMQKDDLEIDLHALSLKLEQALPNYKTLQFQLEELTAQLEQAQQLYQQQQQELELLRRQSVQATQQLELLEKDGGFLKTQHQQIAAQMEQAKKFVDPVQLELPALASQFAEQQQQTEKLQQTWNEWQLELNQIQSKQQQLTEQRHQQQQQDEKLRSQLEEKRLAWQAAKSDLQHYSEQLKALNSELIPGLNIDVTAHQQQLEKAQAQFDKLGAVNLAASEEYEEVSARYAELSHQIEDLEKTVAQLQAAMKSIDQETRKLFMTTFDQINTELQALFPKVFNGGEASLSLEDDWQSGVKLMARPPGKRNSSLALLSGGEKALTALALVFAIFRLNPAPFCVLDEVDAPLDDANVGRFCNLVQELSEQVQFIYITHNKLAMTMATDLLGVTMPEPGTSKLVSVNLEDATEYGLVAEA</sequence>
<keyword evidence="3 6" id="KW-0067">ATP-binding</keyword>
<protein>
    <recommendedName>
        <fullName evidence="6">Chromosome partition protein Smc</fullName>
    </recommendedName>
</protein>
<evidence type="ECO:0000256" key="7">
    <source>
        <dbReference type="SAM" id="MobiDB-lite"/>
    </source>
</evidence>
<dbReference type="AlphaFoldDB" id="A0A6C0Y3Z6"/>
<comment type="domain">
    <text evidence="6">Contains large globular domains required for ATP hydrolysis at each terminus and a third globular domain forming a flexible hinge near the middle of the molecule. These domains are separated by coiled-coil structures.</text>
</comment>
<feature type="coiled-coil region" evidence="6">
    <location>
        <begin position="184"/>
        <end position="211"/>
    </location>
</feature>
<accession>A0A6C0Y3Z6</accession>
<keyword evidence="5 6" id="KW-0238">DNA-binding</keyword>
<feature type="region of interest" description="Disordered" evidence="7">
    <location>
        <begin position="420"/>
        <end position="440"/>
    </location>
</feature>
<evidence type="ECO:0000256" key="6">
    <source>
        <dbReference type="HAMAP-Rule" id="MF_01894"/>
    </source>
</evidence>
<dbReference type="Gene3D" id="3.40.50.300">
    <property type="entry name" value="P-loop containing nucleotide triphosphate hydrolases"/>
    <property type="match status" value="2"/>
</dbReference>
<comment type="similarity">
    <text evidence="6">Belongs to the SMC family.</text>
</comment>
<feature type="compositionally biased region" description="Low complexity" evidence="7">
    <location>
        <begin position="420"/>
        <end position="435"/>
    </location>
</feature>
<dbReference type="InterPro" id="IPR003395">
    <property type="entry name" value="RecF/RecN/SMC_N"/>
</dbReference>
<dbReference type="GO" id="GO:0003677">
    <property type="term" value="F:DNA binding"/>
    <property type="evidence" value="ECO:0007669"/>
    <property type="project" value="UniProtKB-UniRule"/>
</dbReference>
<dbReference type="CDD" id="cd03278">
    <property type="entry name" value="ABC_SMC_barmotin"/>
    <property type="match status" value="1"/>
</dbReference>
<dbReference type="SUPFAM" id="SSF57997">
    <property type="entry name" value="Tropomyosin"/>
    <property type="match status" value="1"/>
</dbReference>
<evidence type="ECO:0000256" key="5">
    <source>
        <dbReference type="ARBA" id="ARBA00023125"/>
    </source>
</evidence>
<evidence type="ECO:0000313" key="8">
    <source>
        <dbReference type="EMBL" id="QIC70967.1"/>
    </source>
</evidence>
<dbReference type="GO" id="GO:0016887">
    <property type="term" value="F:ATP hydrolysis activity"/>
    <property type="evidence" value="ECO:0007669"/>
    <property type="project" value="InterPro"/>
</dbReference>
<evidence type="ECO:0000256" key="4">
    <source>
        <dbReference type="ARBA" id="ARBA00023054"/>
    </source>
</evidence>
<dbReference type="GO" id="GO:0006260">
    <property type="term" value="P:DNA replication"/>
    <property type="evidence" value="ECO:0007669"/>
    <property type="project" value="UniProtKB-UniRule"/>
</dbReference>
<dbReference type="GO" id="GO:0007062">
    <property type="term" value="P:sister chromatid cohesion"/>
    <property type="evidence" value="ECO:0007669"/>
    <property type="project" value="InterPro"/>
</dbReference>
<dbReference type="Proteomes" id="UP000503440">
    <property type="component" value="Chromosome"/>
</dbReference>
<evidence type="ECO:0000256" key="1">
    <source>
        <dbReference type="ARBA" id="ARBA00022490"/>
    </source>
</evidence>
<dbReference type="InterPro" id="IPR011890">
    <property type="entry name" value="SMC_prok"/>
</dbReference>
<dbReference type="GO" id="GO:0005737">
    <property type="term" value="C:cytoplasm"/>
    <property type="evidence" value="ECO:0007669"/>
    <property type="project" value="UniProtKB-SubCell"/>
</dbReference>
<keyword evidence="4 6" id="KW-0175">Coiled coil</keyword>
<feature type="coiled-coil region" evidence="6">
    <location>
        <begin position="648"/>
        <end position="808"/>
    </location>
</feature>
<dbReference type="HAMAP" id="MF_01894">
    <property type="entry name" value="Smc_prok"/>
    <property type="match status" value="1"/>
</dbReference>
<evidence type="ECO:0000313" key="9">
    <source>
        <dbReference type="Proteomes" id="UP000503440"/>
    </source>
</evidence>
<comment type="subcellular location">
    <subcellularLocation>
        <location evidence="6">Cytoplasm</location>
    </subcellularLocation>
</comment>
<dbReference type="InterPro" id="IPR024704">
    <property type="entry name" value="SMC"/>
</dbReference>
<organism evidence="8 9">
    <name type="scientific">Acinetobacter indicus</name>
    <dbReference type="NCBI Taxonomy" id="756892"/>
    <lineage>
        <taxon>Bacteria</taxon>
        <taxon>Pseudomonadati</taxon>
        <taxon>Pseudomonadota</taxon>
        <taxon>Gammaproteobacteria</taxon>
        <taxon>Moraxellales</taxon>
        <taxon>Moraxellaceae</taxon>
        <taxon>Acinetobacter</taxon>
    </lineage>
</organism>
<gene>
    <name evidence="6 8" type="primary">smc</name>
    <name evidence="8" type="ORF">FSC09_11360</name>
</gene>
<feature type="coiled-coil region" evidence="6">
    <location>
        <begin position="865"/>
        <end position="920"/>
    </location>
</feature>
<feature type="binding site" evidence="6">
    <location>
        <begin position="32"/>
        <end position="39"/>
    </location>
    <ligand>
        <name>ATP</name>
        <dbReference type="ChEBI" id="CHEBI:30616"/>
    </ligand>
</feature>
<dbReference type="SUPFAM" id="SSF52540">
    <property type="entry name" value="P-loop containing nucleoside triphosphate hydrolases"/>
    <property type="match status" value="1"/>
</dbReference>
<dbReference type="RefSeq" id="WP_127798729.1">
    <property type="nucleotide sequence ID" value="NZ_CP044018.1"/>
</dbReference>
<reference evidence="8 9" key="1">
    <citation type="submission" date="2019-09" db="EMBL/GenBank/DDBJ databases">
        <title>Non-baumannii Acinetobacter spp. carrying blaNDM-1 isolated in China.</title>
        <authorList>
            <person name="Cui C."/>
            <person name="Chen C."/>
            <person name="Sun J."/>
            <person name="Liu Y."/>
        </authorList>
    </citation>
    <scope>NUCLEOTIDE SEQUENCE [LARGE SCALE GENOMIC DNA]</scope>
    <source>
        <strain evidence="8 9">B18</strain>
    </source>
</reference>
<dbReference type="GO" id="GO:0030261">
    <property type="term" value="P:chromosome condensation"/>
    <property type="evidence" value="ECO:0007669"/>
    <property type="project" value="InterPro"/>
</dbReference>
<comment type="subunit">
    <text evidence="6">Homodimer.</text>
</comment>
<evidence type="ECO:0000256" key="2">
    <source>
        <dbReference type="ARBA" id="ARBA00022741"/>
    </source>
</evidence>
<keyword evidence="1 6" id="KW-0963">Cytoplasm</keyword>
<dbReference type="InterPro" id="IPR027417">
    <property type="entry name" value="P-loop_NTPase"/>
</dbReference>
<dbReference type="Pfam" id="PF02463">
    <property type="entry name" value="SMC_N"/>
    <property type="match status" value="1"/>
</dbReference>
<dbReference type="GO" id="GO:0007059">
    <property type="term" value="P:chromosome segregation"/>
    <property type="evidence" value="ECO:0007669"/>
    <property type="project" value="UniProtKB-UniRule"/>
</dbReference>
<dbReference type="GO" id="GO:0005524">
    <property type="term" value="F:ATP binding"/>
    <property type="evidence" value="ECO:0007669"/>
    <property type="project" value="UniProtKB-UniRule"/>
</dbReference>
<feature type="coiled-coil region" evidence="6">
    <location>
        <begin position="950"/>
        <end position="994"/>
    </location>
</feature>
<dbReference type="PANTHER" id="PTHR43977">
    <property type="entry name" value="STRUCTURAL MAINTENANCE OF CHROMOSOMES PROTEIN 3"/>
    <property type="match status" value="1"/>
</dbReference>
<name>A0A6C0Y3Z6_9GAMM</name>